<evidence type="ECO:0000313" key="8">
    <source>
        <dbReference type="EMBL" id="GAA2738276.1"/>
    </source>
</evidence>
<name>A0ABN3UTC3_9MICO</name>
<reference evidence="8 9" key="1">
    <citation type="journal article" date="2019" name="Int. J. Syst. Evol. Microbiol.">
        <title>The Global Catalogue of Microorganisms (GCM) 10K type strain sequencing project: providing services to taxonomists for standard genome sequencing and annotation.</title>
        <authorList>
            <consortium name="The Broad Institute Genomics Platform"/>
            <consortium name="The Broad Institute Genome Sequencing Center for Infectious Disease"/>
            <person name="Wu L."/>
            <person name="Ma J."/>
        </authorList>
    </citation>
    <scope>NUCLEOTIDE SEQUENCE [LARGE SCALE GENOMIC DNA]</scope>
    <source>
        <strain evidence="8 9">JCM 16378</strain>
    </source>
</reference>
<dbReference type="PANTHER" id="PTHR23528:SF1">
    <property type="entry name" value="MAJOR FACILITATOR SUPERFAMILY (MFS) PROFILE DOMAIN-CONTAINING PROTEIN"/>
    <property type="match status" value="1"/>
</dbReference>
<feature type="transmembrane region" description="Helical" evidence="6">
    <location>
        <begin position="279"/>
        <end position="301"/>
    </location>
</feature>
<dbReference type="Pfam" id="PF07690">
    <property type="entry name" value="MFS_1"/>
    <property type="match status" value="1"/>
</dbReference>
<dbReference type="InterPro" id="IPR011701">
    <property type="entry name" value="MFS"/>
</dbReference>
<feature type="domain" description="Major facilitator superfamily (MFS) profile" evidence="7">
    <location>
        <begin position="242"/>
        <end position="437"/>
    </location>
</feature>
<sequence>MTIPTHTALAPEPPAPRCGERPTEPKSALFVAALGFAQFGLFVALLGPVIVSMALKVNTILATPTERTSALGVILGVGAVAAFVGNALFGRLSDRTTSRYGRRRPWMVGGVAVLTLALWFIATADSVPALAAGWFVAQLGANATLASFIATLADQLPERQYAKVSAMVGIMQNVGILGASQIAAQFTSDMLALFLVPAAVGVVGILAYAAVLKDPVLQTRPGRLDLHTLASSFWVNPFTHRDFGLAWWSRFLIILSSFLFSTFRLNFLVDRVGLTDARAAGAIATGILIYTAVLVVSGWVAGVISDRTGKRKMLVASSTALFALGVAVLAHTHTLSGFYLVEAIMGVAYGIYMSVDMALVLEVLPNPEDSGKDLGVFNMANAIPQSAAPFLGSVLLGVGAASTAGGSSSPNYTLMLWAAAIAALIGALVVLPIRKVK</sequence>
<comment type="subcellular location">
    <subcellularLocation>
        <location evidence="1">Cell membrane</location>
        <topology evidence="1">Multi-pass membrane protein</topology>
    </subcellularLocation>
</comment>
<feature type="region of interest" description="Disordered" evidence="5">
    <location>
        <begin position="1"/>
        <end position="22"/>
    </location>
</feature>
<dbReference type="PANTHER" id="PTHR23528">
    <property type="match status" value="1"/>
</dbReference>
<evidence type="ECO:0000256" key="2">
    <source>
        <dbReference type="ARBA" id="ARBA00022692"/>
    </source>
</evidence>
<accession>A0ABN3UTC3</accession>
<evidence type="ECO:0000256" key="6">
    <source>
        <dbReference type="SAM" id="Phobius"/>
    </source>
</evidence>
<dbReference type="InterPro" id="IPR036259">
    <property type="entry name" value="MFS_trans_sf"/>
</dbReference>
<feature type="transmembrane region" description="Helical" evidence="6">
    <location>
        <begin position="105"/>
        <end position="124"/>
    </location>
</feature>
<feature type="transmembrane region" description="Helical" evidence="6">
    <location>
        <begin position="247"/>
        <end position="267"/>
    </location>
</feature>
<feature type="transmembrane region" description="Helical" evidence="6">
    <location>
        <begin position="164"/>
        <end position="184"/>
    </location>
</feature>
<feature type="transmembrane region" description="Helical" evidence="6">
    <location>
        <begin position="414"/>
        <end position="433"/>
    </location>
</feature>
<dbReference type="PROSITE" id="PS50850">
    <property type="entry name" value="MFS"/>
    <property type="match status" value="1"/>
</dbReference>
<feature type="transmembrane region" description="Helical" evidence="6">
    <location>
        <begin position="70"/>
        <end position="93"/>
    </location>
</feature>
<dbReference type="Gene3D" id="1.20.1250.20">
    <property type="entry name" value="MFS general substrate transporter like domains"/>
    <property type="match status" value="2"/>
</dbReference>
<feature type="transmembrane region" description="Helical" evidence="6">
    <location>
        <begin position="313"/>
        <end position="332"/>
    </location>
</feature>
<feature type="transmembrane region" description="Helical" evidence="6">
    <location>
        <begin position="130"/>
        <end position="152"/>
    </location>
</feature>
<evidence type="ECO:0000256" key="4">
    <source>
        <dbReference type="ARBA" id="ARBA00023136"/>
    </source>
</evidence>
<feature type="transmembrane region" description="Helical" evidence="6">
    <location>
        <begin position="338"/>
        <end position="361"/>
    </location>
</feature>
<feature type="transmembrane region" description="Helical" evidence="6">
    <location>
        <begin position="382"/>
        <end position="402"/>
    </location>
</feature>
<keyword evidence="4 6" id="KW-0472">Membrane</keyword>
<evidence type="ECO:0000259" key="7">
    <source>
        <dbReference type="PROSITE" id="PS50850"/>
    </source>
</evidence>
<dbReference type="EMBL" id="BAAARN010000003">
    <property type="protein sequence ID" value="GAA2738276.1"/>
    <property type="molecule type" value="Genomic_DNA"/>
</dbReference>
<evidence type="ECO:0000256" key="1">
    <source>
        <dbReference type="ARBA" id="ARBA00004651"/>
    </source>
</evidence>
<comment type="caution">
    <text evidence="8">The sequence shown here is derived from an EMBL/GenBank/DDBJ whole genome shotgun (WGS) entry which is preliminary data.</text>
</comment>
<keyword evidence="3 6" id="KW-1133">Transmembrane helix</keyword>
<feature type="transmembrane region" description="Helical" evidence="6">
    <location>
        <begin position="27"/>
        <end position="50"/>
    </location>
</feature>
<protein>
    <submittedName>
        <fullName evidence="8">MFS transporter</fullName>
    </submittedName>
</protein>
<proteinExistence type="predicted"/>
<evidence type="ECO:0000313" key="9">
    <source>
        <dbReference type="Proteomes" id="UP001501326"/>
    </source>
</evidence>
<dbReference type="RefSeq" id="WP_344194640.1">
    <property type="nucleotide sequence ID" value="NZ_BAAARN010000003.1"/>
</dbReference>
<evidence type="ECO:0000256" key="5">
    <source>
        <dbReference type="SAM" id="MobiDB-lite"/>
    </source>
</evidence>
<evidence type="ECO:0000256" key="3">
    <source>
        <dbReference type="ARBA" id="ARBA00022989"/>
    </source>
</evidence>
<organism evidence="8 9">
    <name type="scientific">Pedococcus aerophilus</name>
    <dbReference type="NCBI Taxonomy" id="436356"/>
    <lineage>
        <taxon>Bacteria</taxon>
        <taxon>Bacillati</taxon>
        <taxon>Actinomycetota</taxon>
        <taxon>Actinomycetes</taxon>
        <taxon>Micrococcales</taxon>
        <taxon>Intrasporangiaceae</taxon>
        <taxon>Pedococcus</taxon>
    </lineage>
</organism>
<feature type="transmembrane region" description="Helical" evidence="6">
    <location>
        <begin position="190"/>
        <end position="211"/>
    </location>
</feature>
<dbReference type="InterPro" id="IPR020846">
    <property type="entry name" value="MFS_dom"/>
</dbReference>
<keyword evidence="9" id="KW-1185">Reference proteome</keyword>
<keyword evidence="2 6" id="KW-0812">Transmembrane</keyword>
<dbReference type="Proteomes" id="UP001501326">
    <property type="component" value="Unassembled WGS sequence"/>
</dbReference>
<dbReference type="SUPFAM" id="SSF103473">
    <property type="entry name" value="MFS general substrate transporter"/>
    <property type="match status" value="1"/>
</dbReference>
<gene>
    <name evidence="8" type="ORF">GCM10009867_28860</name>
</gene>